<dbReference type="Gene3D" id="3.30.1360.120">
    <property type="entry name" value="Probable tRNA modification gtpase trme, domain 1"/>
    <property type="match status" value="1"/>
</dbReference>
<evidence type="ECO:0000313" key="2">
    <source>
        <dbReference type="EMBL" id="GAA5137777.1"/>
    </source>
</evidence>
<reference evidence="3" key="1">
    <citation type="journal article" date="2019" name="Int. J. Syst. Evol. Microbiol.">
        <title>The Global Catalogue of Microorganisms (GCM) 10K type strain sequencing project: providing services to taxonomists for standard genome sequencing and annotation.</title>
        <authorList>
            <consortium name="The Broad Institute Genomics Platform"/>
            <consortium name="The Broad Institute Genome Sequencing Center for Infectious Disease"/>
            <person name="Wu L."/>
            <person name="Ma J."/>
        </authorList>
    </citation>
    <scope>NUCLEOTIDE SEQUENCE [LARGE SCALE GENOMIC DNA]</scope>
    <source>
        <strain evidence="3">JCM 18302</strain>
    </source>
</reference>
<gene>
    <name evidence="2" type="ORF">GCM10023320_71170</name>
</gene>
<dbReference type="RefSeq" id="WP_345611338.1">
    <property type="nucleotide sequence ID" value="NZ_BAABJO010000038.1"/>
</dbReference>
<accession>A0ABP9P0P9</accession>
<comment type="caution">
    <text evidence="2">The sequence shown here is derived from an EMBL/GenBank/DDBJ whole genome shotgun (WGS) entry which is preliminary data.</text>
</comment>
<name>A0ABP9P0P9_9PSEU</name>
<feature type="region of interest" description="Disordered" evidence="1">
    <location>
        <begin position="1"/>
        <end position="20"/>
    </location>
</feature>
<proteinExistence type="predicted"/>
<dbReference type="Gene3D" id="3.30.70.1520">
    <property type="entry name" value="Heterotetrameric sarcosine oxidase"/>
    <property type="match status" value="1"/>
</dbReference>
<evidence type="ECO:0000313" key="3">
    <source>
        <dbReference type="Proteomes" id="UP001500804"/>
    </source>
</evidence>
<keyword evidence="3" id="KW-1185">Reference proteome</keyword>
<dbReference type="SUPFAM" id="SSF103025">
    <property type="entry name" value="Folate-binding domain"/>
    <property type="match status" value="1"/>
</dbReference>
<organism evidence="2 3">
    <name type="scientific">Pseudonocardia adelaidensis</name>
    <dbReference type="NCBI Taxonomy" id="648754"/>
    <lineage>
        <taxon>Bacteria</taxon>
        <taxon>Bacillati</taxon>
        <taxon>Actinomycetota</taxon>
        <taxon>Actinomycetes</taxon>
        <taxon>Pseudonocardiales</taxon>
        <taxon>Pseudonocardiaceae</taxon>
        <taxon>Pseudonocardia</taxon>
    </lineage>
</organism>
<dbReference type="Proteomes" id="UP001500804">
    <property type="component" value="Unassembled WGS sequence"/>
</dbReference>
<evidence type="ECO:0000256" key="1">
    <source>
        <dbReference type="SAM" id="MobiDB-lite"/>
    </source>
</evidence>
<dbReference type="InterPro" id="IPR007375">
    <property type="entry name" value="SoxG"/>
</dbReference>
<dbReference type="EMBL" id="BAABJO010000038">
    <property type="protein sequence ID" value="GAA5137777.1"/>
    <property type="molecule type" value="Genomic_DNA"/>
</dbReference>
<dbReference type="InterPro" id="IPR027266">
    <property type="entry name" value="TrmE/GcvT-like"/>
</dbReference>
<protein>
    <submittedName>
        <fullName evidence="2">Sarcosine oxidase subunit gamma</fullName>
    </submittedName>
</protein>
<dbReference type="Pfam" id="PF04268">
    <property type="entry name" value="SoxG"/>
    <property type="match status" value="1"/>
</dbReference>
<sequence>MTAERSLPERASGVGSLPRTGPLHGWSERFAALPDSVQIVAEPFVAMADLRLDAAHSDAVAAHLGVALPATPNTWAQGDTTTVIWLGPDEWLVTSPFTTPEELESGLRTAVGGAGAVVDVSAQRTTLSLRGEHVRDVLATGCSLDLHPRVFGTGSAAQTTVGLAGVVLLALDDTGTRYQVLVRSSFARYLAAWLLDAAGEFTKPGRGT</sequence>